<evidence type="ECO:0000256" key="7">
    <source>
        <dbReference type="ARBA" id="ARBA00023170"/>
    </source>
</evidence>
<dbReference type="Gene3D" id="1.10.287.70">
    <property type="match status" value="1"/>
</dbReference>
<dbReference type="SUPFAM" id="SSF53850">
    <property type="entry name" value="Periplasmic binding protein-like II"/>
    <property type="match status" value="1"/>
</dbReference>
<keyword evidence="6 9" id="KW-0472">Membrane</keyword>
<dbReference type="InterPro" id="IPR001320">
    <property type="entry name" value="Iontro_rcpt_C"/>
</dbReference>
<comment type="similarity">
    <text evidence="2">Belongs to the glutamate-gated ion channel (TC 1.A.10.1) family.</text>
</comment>
<evidence type="ECO:0000256" key="3">
    <source>
        <dbReference type="ARBA" id="ARBA00022475"/>
    </source>
</evidence>
<evidence type="ECO:0000313" key="12">
    <source>
        <dbReference type="RefSeq" id="XP_011501036.1"/>
    </source>
</evidence>
<feature type="transmembrane region" description="Helical" evidence="9">
    <location>
        <begin position="646"/>
        <end position="672"/>
    </location>
</feature>
<dbReference type="RefSeq" id="XP_011501036.1">
    <property type="nucleotide sequence ID" value="XM_011502734.1"/>
</dbReference>
<evidence type="ECO:0000256" key="5">
    <source>
        <dbReference type="ARBA" id="ARBA00022989"/>
    </source>
</evidence>
<dbReference type="GO" id="GO:0015276">
    <property type="term" value="F:ligand-gated monoatomic ion channel activity"/>
    <property type="evidence" value="ECO:0007669"/>
    <property type="project" value="InterPro"/>
</dbReference>
<keyword evidence="11" id="KW-1185">Reference proteome</keyword>
<feature type="transmembrane region" description="Helical" evidence="9">
    <location>
        <begin position="843"/>
        <end position="864"/>
    </location>
</feature>
<feature type="domain" description="Ionotropic glutamate receptor C-terminal" evidence="10">
    <location>
        <begin position="580"/>
        <end position="852"/>
    </location>
</feature>
<dbReference type="Pfam" id="PF00060">
    <property type="entry name" value="Lig_chan"/>
    <property type="match status" value="1"/>
</dbReference>
<keyword evidence="7 12" id="KW-0675">Receptor</keyword>
<dbReference type="Proteomes" id="UP000695007">
    <property type="component" value="Unplaced"/>
</dbReference>
<feature type="non-terminal residue" evidence="12">
    <location>
        <position position="1"/>
    </location>
</feature>
<dbReference type="InterPro" id="IPR052192">
    <property type="entry name" value="Insect_Ionotropic_Sensory_Rcpt"/>
</dbReference>
<evidence type="ECO:0000256" key="2">
    <source>
        <dbReference type="ARBA" id="ARBA00008685"/>
    </source>
</evidence>
<comment type="subcellular location">
    <subcellularLocation>
        <location evidence="1">Cell membrane</location>
        <topology evidence="1">Multi-pass membrane protein</topology>
    </subcellularLocation>
</comment>
<evidence type="ECO:0000256" key="9">
    <source>
        <dbReference type="SAM" id="Phobius"/>
    </source>
</evidence>
<evidence type="ECO:0000313" key="11">
    <source>
        <dbReference type="Proteomes" id="UP000695007"/>
    </source>
</evidence>
<organism evidence="11 12">
    <name type="scientific">Ceratosolen solmsi marchali</name>
    <dbReference type="NCBI Taxonomy" id="326594"/>
    <lineage>
        <taxon>Eukaryota</taxon>
        <taxon>Metazoa</taxon>
        <taxon>Ecdysozoa</taxon>
        <taxon>Arthropoda</taxon>
        <taxon>Hexapoda</taxon>
        <taxon>Insecta</taxon>
        <taxon>Pterygota</taxon>
        <taxon>Neoptera</taxon>
        <taxon>Endopterygota</taxon>
        <taxon>Hymenoptera</taxon>
        <taxon>Apocrita</taxon>
        <taxon>Proctotrupomorpha</taxon>
        <taxon>Chalcidoidea</taxon>
        <taxon>Agaonidae</taxon>
        <taxon>Agaoninae</taxon>
        <taxon>Ceratosolen</taxon>
    </lineage>
</organism>
<proteinExistence type="inferred from homology"/>
<dbReference type="PANTHER" id="PTHR42643">
    <property type="entry name" value="IONOTROPIC RECEPTOR 20A-RELATED"/>
    <property type="match status" value="1"/>
</dbReference>
<evidence type="ECO:0000256" key="6">
    <source>
        <dbReference type="ARBA" id="ARBA00023136"/>
    </source>
</evidence>
<evidence type="ECO:0000259" key="10">
    <source>
        <dbReference type="Pfam" id="PF00060"/>
    </source>
</evidence>
<dbReference type="GO" id="GO:0005886">
    <property type="term" value="C:plasma membrane"/>
    <property type="evidence" value="ECO:0007669"/>
    <property type="project" value="UniProtKB-SubCell"/>
</dbReference>
<dbReference type="FunFam" id="1.10.287.70:FF:000143">
    <property type="entry name" value="Probable glutamate receptor"/>
    <property type="match status" value="1"/>
</dbReference>
<keyword evidence="3" id="KW-1003">Cell membrane</keyword>
<dbReference type="CTD" id="42471"/>
<dbReference type="GO" id="GO:0050906">
    <property type="term" value="P:detection of stimulus involved in sensory perception"/>
    <property type="evidence" value="ECO:0007669"/>
    <property type="project" value="UniProtKB-ARBA"/>
</dbReference>
<accession>A0AAJ6YN12</accession>
<protein>
    <submittedName>
        <fullName evidence="12">Glutamate receptor ionotropic, delta-1</fullName>
    </submittedName>
</protein>
<dbReference type="AlphaFoldDB" id="A0AAJ6YN12"/>
<gene>
    <name evidence="12" type="primary">LOC105364722</name>
</gene>
<dbReference type="PANTHER" id="PTHR42643:SF24">
    <property type="entry name" value="IONOTROPIC RECEPTOR 60A"/>
    <property type="match status" value="1"/>
</dbReference>
<dbReference type="KEGG" id="csol:105364722"/>
<sequence>LFYWLNYATGYNDFPSLITANVTMAVIIEKGFFIDVEDYNRTLSQISVVMNEIIKKEMQISGIEFNVFGDTNVNLKQDYTILFSIASCQVTWQLLERAQKEKLVYVAITDPDCPRLPKDAGVSLSLIVPGQELPQIFLDLRTTGVLSWPKVNFIHDDTFDRSKLRICAARDTISRVVKALSVELSDKRLKLSTRALFSTKFEKDKSTMKLRIHKILSDVHVDQLGNCFMVIVTIDMVSTIMEVAKSLKMVHPGSQWLYVISDGASSEVNVTSFLEFLNEGENVAFIYNATSLNPECNMGLMCHIKEMMKALAISLENSLLTELELYDRVTEEEFEVVRLSKTDRKKEIIRSMNKELRKIRSSRVNSCSECVNWRMSSAITWGASFATSAYHQLQRPSSDLGPRNAGYQLIDVGTWIPGLGVNMTEPLFAHVSHGFRGICLPVSSFHNPPWQILKYSKTGLREFTGLTFDILNHLSVKLNFTYKVLLPTNVEASIKALNNNSSFFKNLDVAAMSVMQKVPQEVLELVRSKKVFIAALAASVIEHTRGINFTAYVAVQTYALLSARPKSLSRVFLFMAPYTSETWGCLISSLILIGSILYLMVKFSPRPSDIQDTIGFTTTWQCNWYIYGALLQQGGMHLPKADSARLIIGTWWLVVMVVVATYSGNLIAFLTFPRMDAPIDSVDDLLARSEEFTWAFPNGSSIELYLGALADDDVRYKRLLEGAQRQDPTNPSQALERVKSENYVLIDWRISLAFLMKMDLLDTGTCYFHVSAENFIRENMAMMIAHDSPYLPLINDAIKRMHESGLITKWMSDRTPIKDKCWEGLKINQEATNHKVNMGDMQGIFFVLAIGFSIAVIVINFEFFSHKRKKAAEKNFVQPFVS</sequence>
<name>A0AAJ6YN12_9HYME</name>
<dbReference type="Gene3D" id="3.40.190.10">
    <property type="entry name" value="Periplasmic binding protein-like II"/>
    <property type="match status" value="1"/>
</dbReference>
<keyword evidence="4 9" id="KW-0812">Transmembrane</keyword>
<reference evidence="12" key="1">
    <citation type="submission" date="2025-08" db="UniProtKB">
        <authorList>
            <consortium name="RefSeq"/>
        </authorList>
    </citation>
    <scope>IDENTIFICATION</scope>
</reference>
<keyword evidence="8" id="KW-0325">Glycoprotein</keyword>
<feature type="transmembrane region" description="Helical" evidence="9">
    <location>
        <begin position="581"/>
        <end position="601"/>
    </location>
</feature>
<evidence type="ECO:0000256" key="4">
    <source>
        <dbReference type="ARBA" id="ARBA00022692"/>
    </source>
</evidence>
<keyword evidence="5 9" id="KW-1133">Transmembrane helix</keyword>
<evidence type="ECO:0000256" key="1">
    <source>
        <dbReference type="ARBA" id="ARBA00004651"/>
    </source>
</evidence>
<evidence type="ECO:0000256" key="8">
    <source>
        <dbReference type="ARBA" id="ARBA00023180"/>
    </source>
</evidence>
<dbReference type="GeneID" id="105364722"/>